<keyword evidence="5 6" id="KW-0472">Membrane</keyword>
<feature type="transmembrane region" description="Helical" evidence="6">
    <location>
        <begin position="127"/>
        <end position="148"/>
    </location>
</feature>
<evidence type="ECO:0000256" key="6">
    <source>
        <dbReference type="SAM" id="Phobius"/>
    </source>
</evidence>
<dbReference type="GO" id="GO:0005886">
    <property type="term" value="C:plasma membrane"/>
    <property type="evidence" value="ECO:0007669"/>
    <property type="project" value="UniProtKB-SubCell"/>
</dbReference>
<feature type="transmembrane region" description="Helical" evidence="6">
    <location>
        <begin position="75"/>
        <end position="92"/>
    </location>
</feature>
<feature type="transmembrane region" description="Helical" evidence="6">
    <location>
        <begin position="99"/>
        <end position="121"/>
    </location>
</feature>
<dbReference type="PIRSF" id="PIRSF006483">
    <property type="entry name" value="Membrane_protein_YitT"/>
    <property type="match status" value="1"/>
</dbReference>
<evidence type="ECO:0000256" key="3">
    <source>
        <dbReference type="ARBA" id="ARBA00022692"/>
    </source>
</evidence>
<keyword evidence="3 6" id="KW-0812">Transmembrane</keyword>
<dbReference type="InterPro" id="IPR019264">
    <property type="entry name" value="DUF2179"/>
</dbReference>
<name>A0A1E3AAF9_9FIRM</name>
<dbReference type="PANTHER" id="PTHR33545">
    <property type="entry name" value="UPF0750 MEMBRANE PROTEIN YITT-RELATED"/>
    <property type="match status" value="1"/>
</dbReference>
<evidence type="ECO:0000256" key="2">
    <source>
        <dbReference type="ARBA" id="ARBA00022475"/>
    </source>
</evidence>
<reference evidence="8 9" key="1">
    <citation type="submission" date="2016-07" db="EMBL/GenBank/DDBJ databases">
        <title>Characterization of isolates of Eisenbergiella tayi derived from blood cultures, using whole genome sequencing.</title>
        <authorList>
            <person name="Burdz T."/>
            <person name="Wiebe D."/>
            <person name="Huynh C."/>
            <person name="Bernard K."/>
        </authorList>
    </citation>
    <scope>NUCLEOTIDE SEQUENCE [LARGE SCALE GENOMIC DNA]</scope>
    <source>
        <strain evidence="8 9">NML 110608</strain>
    </source>
</reference>
<dbReference type="Proteomes" id="UP000094067">
    <property type="component" value="Unassembled WGS sequence"/>
</dbReference>
<evidence type="ECO:0000313" key="9">
    <source>
        <dbReference type="Proteomes" id="UP000094067"/>
    </source>
</evidence>
<organism evidence="8 9">
    <name type="scientific">Eisenbergiella tayi</name>
    <dbReference type="NCBI Taxonomy" id="1432052"/>
    <lineage>
        <taxon>Bacteria</taxon>
        <taxon>Bacillati</taxon>
        <taxon>Bacillota</taxon>
        <taxon>Clostridia</taxon>
        <taxon>Lachnospirales</taxon>
        <taxon>Lachnospiraceae</taxon>
        <taxon>Eisenbergiella</taxon>
    </lineage>
</organism>
<evidence type="ECO:0000256" key="4">
    <source>
        <dbReference type="ARBA" id="ARBA00022989"/>
    </source>
</evidence>
<evidence type="ECO:0000313" key="8">
    <source>
        <dbReference type="EMBL" id="ODM05391.1"/>
    </source>
</evidence>
<feature type="domain" description="DUF2179" evidence="7">
    <location>
        <begin position="244"/>
        <end position="298"/>
    </location>
</feature>
<dbReference type="CDD" id="cd16380">
    <property type="entry name" value="YitT_C"/>
    <property type="match status" value="1"/>
</dbReference>
<feature type="transmembrane region" description="Helical" evidence="6">
    <location>
        <begin position="178"/>
        <end position="202"/>
    </location>
</feature>
<dbReference type="RefSeq" id="WP_009251571.1">
    <property type="nucleotide sequence ID" value="NZ_CABMHK010000197.1"/>
</dbReference>
<dbReference type="EMBL" id="MCGH01000002">
    <property type="protein sequence ID" value="ODM05391.1"/>
    <property type="molecule type" value="Genomic_DNA"/>
</dbReference>
<protein>
    <recommendedName>
        <fullName evidence="7">DUF2179 domain-containing protein</fullName>
    </recommendedName>
</protein>
<dbReference type="PATRIC" id="fig|1432052.4.peg.1436"/>
<feature type="transmembrane region" description="Helical" evidence="6">
    <location>
        <begin position="20"/>
        <end position="46"/>
    </location>
</feature>
<dbReference type="PANTHER" id="PTHR33545:SF5">
    <property type="entry name" value="UPF0750 MEMBRANE PROTEIN YITT"/>
    <property type="match status" value="1"/>
</dbReference>
<dbReference type="InterPro" id="IPR003740">
    <property type="entry name" value="YitT"/>
</dbReference>
<dbReference type="Pfam" id="PF10035">
    <property type="entry name" value="DUF2179"/>
    <property type="match status" value="1"/>
</dbReference>
<dbReference type="Gene3D" id="3.30.70.120">
    <property type="match status" value="1"/>
</dbReference>
<evidence type="ECO:0000256" key="1">
    <source>
        <dbReference type="ARBA" id="ARBA00004651"/>
    </source>
</evidence>
<sequence>METALQKFKDMEKSWKWYQINRFFGALAGAVIYSLGINLFIVPVALYSGGIMGFSQVLRTLLIQYLDLPLQNFDIAGVIYYLINVPILLLSMKRIGRRFFIKTVMCVTTVTILLSVIPIPAQPILPNDTLACCVIGGIICGLGMGLALKSGGSLGGMDIVGMMLIKWRKDFRVGRVNLVTNIILYSVCMFLFDIPTVIYSLIYASLSSFAIDKVHAQTINVEVRIITKMQDEEMEKEIFSELERGVTKWEAIGAYTDESVHILFVLISKYELSQLKNIVHKYDPHAFIVVNEGVNVVGNYKTRL</sequence>
<dbReference type="InterPro" id="IPR015867">
    <property type="entry name" value="N-reg_PII/ATP_PRibTrfase_C"/>
</dbReference>
<dbReference type="AlphaFoldDB" id="A0A1E3AAF9"/>
<evidence type="ECO:0000259" key="7">
    <source>
        <dbReference type="Pfam" id="PF10035"/>
    </source>
</evidence>
<gene>
    <name evidence="8" type="ORF">BEI61_01279</name>
</gene>
<comment type="subcellular location">
    <subcellularLocation>
        <location evidence="1">Cell membrane</location>
        <topology evidence="1">Multi-pass membrane protein</topology>
    </subcellularLocation>
</comment>
<keyword evidence="2" id="KW-1003">Cell membrane</keyword>
<dbReference type="Pfam" id="PF02588">
    <property type="entry name" value="YitT_membrane"/>
    <property type="match status" value="1"/>
</dbReference>
<accession>A0A1E3AAF9</accession>
<dbReference type="InterPro" id="IPR051461">
    <property type="entry name" value="UPF0750_membrane"/>
</dbReference>
<comment type="caution">
    <text evidence="8">The sequence shown here is derived from an EMBL/GenBank/DDBJ whole genome shotgun (WGS) entry which is preliminary data.</text>
</comment>
<proteinExistence type="predicted"/>
<keyword evidence="4 6" id="KW-1133">Transmembrane helix</keyword>
<evidence type="ECO:0000256" key="5">
    <source>
        <dbReference type="ARBA" id="ARBA00023136"/>
    </source>
</evidence>